<evidence type="ECO:0000313" key="3">
    <source>
        <dbReference type="Proteomes" id="UP001150925"/>
    </source>
</evidence>
<comment type="caution">
    <text evidence="2">The sequence shown here is derived from an EMBL/GenBank/DDBJ whole genome shotgun (WGS) entry which is preliminary data.</text>
</comment>
<reference evidence="2" key="1">
    <citation type="submission" date="2022-07" db="EMBL/GenBank/DDBJ databases">
        <title>Phylogenomic reconstructions and comparative analyses of Kickxellomycotina fungi.</title>
        <authorList>
            <person name="Reynolds N.K."/>
            <person name="Stajich J.E."/>
            <person name="Barry K."/>
            <person name="Grigoriev I.V."/>
            <person name="Crous P."/>
            <person name="Smith M.E."/>
        </authorList>
    </citation>
    <scope>NUCLEOTIDE SEQUENCE</scope>
    <source>
        <strain evidence="2">RSA 1196</strain>
    </source>
</reference>
<proteinExistence type="predicted"/>
<feature type="region of interest" description="Disordered" evidence="1">
    <location>
        <begin position="1"/>
        <end position="68"/>
    </location>
</feature>
<gene>
    <name evidence="2" type="ORF">IWQ62_006825</name>
</gene>
<organism evidence="2 3">
    <name type="scientific">Dispira parvispora</name>
    <dbReference type="NCBI Taxonomy" id="1520584"/>
    <lineage>
        <taxon>Eukaryota</taxon>
        <taxon>Fungi</taxon>
        <taxon>Fungi incertae sedis</taxon>
        <taxon>Zoopagomycota</taxon>
        <taxon>Kickxellomycotina</taxon>
        <taxon>Dimargaritomycetes</taxon>
        <taxon>Dimargaritales</taxon>
        <taxon>Dimargaritaceae</taxon>
        <taxon>Dispira</taxon>
    </lineage>
</organism>
<dbReference type="AlphaFoldDB" id="A0A9W8AN98"/>
<evidence type="ECO:0000256" key="1">
    <source>
        <dbReference type="SAM" id="MobiDB-lite"/>
    </source>
</evidence>
<protein>
    <submittedName>
        <fullName evidence="2">Uncharacterized protein</fullName>
    </submittedName>
</protein>
<name>A0A9W8AN98_9FUNG</name>
<accession>A0A9W8AN98</accession>
<dbReference type="Proteomes" id="UP001150925">
    <property type="component" value="Unassembled WGS sequence"/>
</dbReference>
<keyword evidence="3" id="KW-1185">Reference proteome</keyword>
<sequence>MNANDGPNRDAADRLVWLTSPPAKKLKRDQQLSPSAPQAEEGDGGHEEEISEIVELIGVPEGSQNRLQ</sequence>
<dbReference type="EMBL" id="JANBPY010004178">
    <property type="protein sequence ID" value="KAJ1948898.1"/>
    <property type="molecule type" value="Genomic_DNA"/>
</dbReference>
<feature type="non-terminal residue" evidence="2">
    <location>
        <position position="68"/>
    </location>
</feature>
<evidence type="ECO:0000313" key="2">
    <source>
        <dbReference type="EMBL" id="KAJ1948898.1"/>
    </source>
</evidence>